<keyword evidence="2" id="KW-1185">Reference proteome</keyword>
<dbReference type="Proteomes" id="UP001060085">
    <property type="component" value="Linkage Group LG01"/>
</dbReference>
<reference evidence="2" key="1">
    <citation type="journal article" date="2023" name="Nat. Plants">
        <title>Single-cell RNA sequencing provides a high-resolution roadmap for understanding the multicellular compartmentation of specialized metabolism.</title>
        <authorList>
            <person name="Sun S."/>
            <person name="Shen X."/>
            <person name="Li Y."/>
            <person name="Li Y."/>
            <person name="Wang S."/>
            <person name="Li R."/>
            <person name="Zhang H."/>
            <person name="Shen G."/>
            <person name="Guo B."/>
            <person name="Wei J."/>
            <person name="Xu J."/>
            <person name="St-Pierre B."/>
            <person name="Chen S."/>
            <person name="Sun C."/>
        </authorList>
    </citation>
    <scope>NUCLEOTIDE SEQUENCE [LARGE SCALE GENOMIC DNA]</scope>
</reference>
<organism evidence="1 2">
    <name type="scientific">Catharanthus roseus</name>
    <name type="common">Madagascar periwinkle</name>
    <name type="synonym">Vinca rosea</name>
    <dbReference type="NCBI Taxonomy" id="4058"/>
    <lineage>
        <taxon>Eukaryota</taxon>
        <taxon>Viridiplantae</taxon>
        <taxon>Streptophyta</taxon>
        <taxon>Embryophyta</taxon>
        <taxon>Tracheophyta</taxon>
        <taxon>Spermatophyta</taxon>
        <taxon>Magnoliopsida</taxon>
        <taxon>eudicotyledons</taxon>
        <taxon>Gunneridae</taxon>
        <taxon>Pentapetalae</taxon>
        <taxon>asterids</taxon>
        <taxon>lamiids</taxon>
        <taxon>Gentianales</taxon>
        <taxon>Apocynaceae</taxon>
        <taxon>Rauvolfioideae</taxon>
        <taxon>Vinceae</taxon>
        <taxon>Catharanthinae</taxon>
        <taxon>Catharanthus</taxon>
    </lineage>
</organism>
<dbReference type="EMBL" id="CM044701">
    <property type="protein sequence ID" value="KAI5683692.1"/>
    <property type="molecule type" value="Genomic_DNA"/>
</dbReference>
<evidence type="ECO:0000313" key="1">
    <source>
        <dbReference type="EMBL" id="KAI5683692.1"/>
    </source>
</evidence>
<protein>
    <submittedName>
        <fullName evidence="1">Uncharacterized protein</fullName>
    </submittedName>
</protein>
<comment type="caution">
    <text evidence="1">The sequence shown here is derived from an EMBL/GenBank/DDBJ whole genome shotgun (WGS) entry which is preliminary data.</text>
</comment>
<accession>A0ACC0CFF4</accession>
<gene>
    <name evidence="1" type="ORF">M9H77_04920</name>
</gene>
<name>A0ACC0CFF4_CATRO</name>
<evidence type="ECO:0000313" key="2">
    <source>
        <dbReference type="Proteomes" id="UP001060085"/>
    </source>
</evidence>
<proteinExistence type="predicted"/>
<sequence>MEFVDSLGCRFGAKILQNNDTKLLNNWIYYISIVYIMPCWDHNTRFCTQRSGRLVESQEGHEIKVGLRMDQVGTPGSVARFYVIGEYGGYETKFFVKSLIVDYLDIYKNWYLLQRNNFHGALQKLTTIPLARIASGWSKKRDPLAGEVQAKISCDDGTRGTPSQRGKDKECMNMKLLHKKQQKVLLESSNLSGWVAILKYSVAMHEYLREYTSELMLHREVDKDCKIYDSENSSFLSLVNSLFLMLIGKVIS</sequence>